<feature type="compositionally biased region" description="Basic and acidic residues" evidence="1">
    <location>
        <begin position="69"/>
        <end position="87"/>
    </location>
</feature>
<proteinExistence type="predicted"/>
<evidence type="ECO:0000313" key="2">
    <source>
        <dbReference type="EMBL" id="RZC01972.1"/>
    </source>
</evidence>
<organism evidence="2 3">
    <name type="scientific">Glycine soja</name>
    <name type="common">Wild soybean</name>
    <dbReference type="NCBI Taxonomy" id="3848"/>
    <lineage>
        <taxon>Eukaryota</taxon>
        <taxon>Viridiplantae</taxon>
        <taxon>Streptophyta</taxon>
        <taxon>Embryophyta</taxon>
        <taxon>Tracheophyta</taxon>
        <taxon>Spermatophyta</taxon>
        <taxon>Magnoliopsida</taxon>
        <taxon>eudicotyledons</taxon>
        <taxon>Gunneridae</taxon>
        <taxon>Pentapetalae</taxon>
        <taxon>rosids</taxon>
        <taxon>fabids</taxon>
        <taxon>Fabales</taxon>
        <taxon>Fabaceae</taxon>
        <taxon>Papilionoideae</taxon>
        <taxon>50 kb inversion clade</taxon>
        <taxon>NPAAA clade</taxon>
        <taxon>indigoferoid/millettioid clade</taxon>
        <taxon>Phaseoleae</taxon>
        <taxon>Glycine</taxon>
        <taxon>Glycine subgen. Soja</taxon>
    </lineage>
</organism>
<feature type="region of interest" description="Disordered" evidence="1">
    <location>
        <begin position="61"/>
        <end position="87"/>
    </location>
</feature>
<dbReference type="AlphaFoldDB" id="A0A445JU02"/>
<evidence type="ECO:0000256" key="1">
    <source>
        <dbReference type="SAM" id="MobiDB-lite"/>
    </source>
</evidence>
<protein>
    <submittedName>
        <fullName evidence="2">ABC transporter B family member 1 isoform G</fullName>
    </submittedName>
</protein>
<gene>
    <name evidence="2" type="ORF">D0Y65_017228</name>
</gene>
<keyword evidence="3" id="KW-1185">Reference proteome</keyword>
<reference evidence="2 3" key="1">
    <citation type="submission" date="2018-09" db="EMBL/GenBank/DDBJ databases">
        <title>A high-quality reference genome of wild soybean provides a powerful tool to mine soybean genomes.</title>
        <authorList>
            <person name="Xie M."/>
            <person name="Chung C.Y.L."/>
            <person name="Li M.-W."/>
            <person name="Wong F.-L."/>
            <person name="Chan T.-F."/>
            <person name="Lam H.-M."/>
        </authorList>
    </citation>
    <scope>NUCLEOTIDE SEQUENCE [LARGE SCALE GENOMIC DNA]</scope>
    <source>
        <strain evidence="3">cv. W05</strain>
        <tissue evidence="2">Hypocotyl of etiolated seedlings</tissue>
    </source>
</reference>
<accession>A0A445JU02</accession>
<sequence length="87" mass="9239">MTAESGAQIRILPKDKRGFTEKLIADINTAATNNGYDDSILKPFQEAKGVCTKKNTKLAASSVSTDVSSSHDDVGPKLAKELSNKDG</sequence>
<dbReference type="EMBL" id="QZWG01000007">
    <property type="protein sequence ID" value="RZC01972.1"/>
    <property type="molecule type" value="Genomic_DNA"/>
</dbReference>
<evidence type="ECO:0000313" key="3">
    <source>
        <dbReference type="Proteomes" id="UP000289340"/>
    </source>
</evidence>
<name>A0A445JU02_GLYSO</name>
<dbReference type="Proteomes" id="UP000289340">
    <property type="component" value="Chromosome 7"/>
</dbReference>
<comment type="caution">
    <text evidence="2">The sequence shown here is derived from an EMBL/GenBank/DDBJ whole genome shotgun (WGS) entry which is preliminary data.</text>
</comment>